<sequence>MARLTGWVIYNGNLKTEKFLDYGRWIQQAAKSYNIDIHLVANHHILTTIDHNGTRSWEMTTAYPIPDFVHMADKDVALARTLQQANIPVFNQAEAIDLCDHKGKMHEALAKAGLPVPKTILAPNVFSGIPIIETSAYEHIAEQLGYPLIMKEAYGSFGQQVYRITDHQTLLEVVKQTAGKDILFQESIETSYGRDIRLNVIGGKVVAAMARTSKADFRANVTAGGATEPYEPNEQEHTLAIKAAEAVNADFAGVDLLFGPNGPILCEINSNPHIRSIYECTGTDVANPMLEHIIQQLEDPS</sequence>
<organism evidence="6 7">
    <name type="scientific">Texcoconibacillus texcoconensis</name>
    <dbReference type="NCBI Taxonomy" id="1095777"/>
    <lineage>
        <taxon>Bacteria</taxon>
        <taxon>Bacillati</taxon>
        <taxon>Bacillota</taxon>
        <taxon>Bacilli</taxon>
        <taxon>Bacillales</taxon>
        <taxon>Bacillaceae</taxon>
        <taxon>Texcoconibacillus</taxon>
    </lineage>
</organism>
<dbReference type="GO" id="GO:0005524">
    <property type="term" value="F:ATP binding"/>
    <property type="evidence" value="ECO:0007669"/>
    <property type="project" value="UniProtKB-UniRule"/>
</dbReference>
<name>A0A840QSR2_9BACI</name>
<feature type="domain" description="ATP-grasp" evidence="5">
    <location>
        <begin position="106"/>
        <end position="294"/>
    </location>
</feature>
<dbReference type="PANTHER" id="PTHR21621">
    <property type="entry name" value="RIBOSOMAL PROTEIN S6 MODIFICATION PROTEIN"/>
    <property type="match status" value="1"/>
</dbReference>
<dbReference type="RefSeq" id="WP_184664827.1">
    <property type="nucleotide sequence ID" value="NZ_JACHHB010000012.1"/>
</dbReference>
<dbReference type="NCBIfam" id="TIGR00768">
    <property type="entry name" value="rimK_fam"/>
    <property type="match status" value="1"/>
</dbReference>
<dbReference type="Pfam" id="PF08443">
    <property type="entry name" value="RimK"/>
    <property type="match status" value="1"/>
</dbReference>
<proteinExistence type="predicted"/>
<keyword evidence="2 4" id="KW-0547">Nucleotide-binding</keyword>
<keyword evidence="6" id="KW-0436">Ligase</keyword>
<dbReference type="SUPFAM" id="SSF56059">
    <property type="entry name" value="Glutathione synthetase ATP-binding domain-like"/>
    <property type="match status" value="1"/>
</dbReference>
<evidence type="ECO:0000256" key="3">
    <source>
        <dbReference type="ARBA" id="ARBA00022840"/>
    </source>
</evidence>
<keyword evidence="3 4" id="KW-0067">ATP-binding</keyword>
<evidence type="ECO:0000259" key="5">
    <source>
        <dbReference type="PROSITE" id="PS50975"/>
    </source>
</evidence>
<dbReference type="InterPro" id="IPR004666">
    <property type="entry name" value="Rp_bS6_RimK/Lys_biosynth_LsyX"/>
</dbReference>
<dbReference type="PROSITE" id="PS50975">
    <property type="entry name" value="ATP_GRASP"/>
    <property type="match status" value="1"/>
</dbReference>
<evidence type="ECO:0000313" key="6">
    <source>
        <dbReference type="EMBL" id="MBB5174404.1"/>
    </source>
</evidence>
<dbReference type="GO" id="GO:0043774">
    <property type="term" value="F:coenzyme F420-2 alpha-glutamyl ligase activity"/>
    <property type="evidence" value="ECO:0007669"/>
    <property type="project" value="TreeGrafter"/>
</dbReference>
<dbReference type="InterPro" id="IPR011761">
    <property type="entry name" value="ATP-grasp"/>
</dbReference>
<dbReference type="Gene3D" id="3.30.1490.20">
    <property type="entry name" value="ATP-grasp fold, A domain"/>
    <property type="match status" value="1"/>
</dbReference>
<dbReference type="PANTHER" id="PTHR21621:SF2">
    <property type="entry name" value="COENZYME GAMMA-F420-2:ALPHA-L-GLUTAMATE LIGASE"/>
    <property type="match status" value="1"/>
</dbReference>
<dbReference type="GO" id="GO:0046872">
    <property type="term" value="F:metal ion binding"/>
    <property type="evidence" value="ECO:0007669"/>
    <property type="project" value="UniProtKB-KW"/>
</dbReference>
<comment type="caution">
    <text evidence="6">The sequence shown here is derived from an EMBL/GenBank/DDBJ whole genome shotgun (WGS) entry which is preliminary data.</text>
</comment>
<dbReference type="InterPro" id="IPR013651">
    <property type="entry name" value="ATP-grasp_RimK-type"/>
</dbReference>
<accession>A0A840QSR2</accession>
<evidence type="ECO:0000256" key="1">
    <source>
        <dbReference type="ARBA" id="ARBA00022723"/>
    </source>
</evidence>
<dbReference type="InterPro" id="IPR013815">
    <property type="entry name" value="ATP_grasp_subdomain_1"/>
</dbReference>
<reference evidence="6 7" key="1">
    <citation type="submission" date="2020-08" db="EMBL/GenBank/DDBJ databases">
        <title>Genomic Encyclopedia of Type Strains, Phase IV (KMG-IV): sequencing the most valuable type-strain genomes for metagenomic binning, comparative biology and taxonomic classification.</title>
        <authorList>
            <person name="Goeker M."/>
        </authorList>
    </citation>
    <scope>NUCLEOTIDE SEQUENCE [LARGE SCALE GENOMIC DNA]</scope>
    <source>
        <strain evidence="6 7">DSM 24696</strain>
    </source>
</reference>
<dbReference type="Gene3D" id="3.40.50.20">
    <property type="match status" value="1"/>
</dbReference>
<gene>
    <name evidence="6" type="ORF">HNQ41_002619</name>
</gene>
<evidence type="ECO:0000256" key="2">
    <source>
        <dbReference type="ARBA" id="ARBA00022741"/>
    </source>
</evidence>
<evidence type="ECO:0000313" key="7">
    <source>
        <dbReference type="Proteomes" id="UP000551878"/>
    </source>
</evidence>
<dbReference type="Proteomes" id="UP000551878">
    <property type="component" value="Unassembled WGS sequence"/>
</dbReference>
<protein>
    <submittedName>
        <fullName evidence="6">RimK family alpha-L-glutamate ligase</fullName>
    </submittedName>
</protein>
<dbReference type="AlphaFoldDB" id="A0A840QSR2"/>
<evidence type="ECO:0000256" key="4">
    <source>
        <dbReference type="PROSITE-ProRule" id="PRU00409"/>
    </source>
</evidence>
<dbReference type="EMBL" id="JACHHB010000012">
    <property type="protein sequence ID" value="MBB5174404.1"/>
    <property type="molecule type" value="Genomic_DNA"/>
</dbReference>
<dbReference type="Gene3D" id="3.30.470.20">
    <property type="entry name" value="ATP-grasp fold, B domain"/>
    <property type="match status" value="1"/>
</dbReference>
<keyword evidence="7" id="KW-1185">Reference proteome</keyword>
<dbReference type="GO" id="GO:0005737">
    <property type="term" value="C:cytoplasm"/>
    <property type="evidence" value="ECO:0007669"/>
    <property type="project" value="TreeGrafter"/>
</dbReference>
<keyword evidence="1" id="KW-0479">Metal-binding</keyword>